<dbReference type="SUPFAM" id="SSF100950">
    <property type="entry name" value="NagB/RpiA/CoA transferase-like"/>
    <property type="match status" value="1"/>
</dbReference>
<evidence type="ECO:0000256" key="2">
    <source>
        <dbReference type="NCBIfam" id="TIGR00021"/>
    </source>
</evidence>
<organism evidence="3 4">
    <name type="scientific">Aliivibrio fischeri SR5</name>
    <dbReference type="NCBI Taxonomy" id="1088719"/>
    <lineage>
        <taxon>Bacteria</taxon>
        <taxon>Pseudomonadati</taxon>
        <taxon>Pseudomonadota</taxon>
        <taxon>Gammaproteobacteria</taxon>
        <taxon>Vibrionales</taxon>
        <taxon>Vibrionaceae</taxon>
        <taxon>Aliivibrio</taxon>
    </lineage>
</organism>
<dbReference type="EC" id="5.3.1.6" evidence="2"/>
<dbReference type="GO" id="GO:0004751">
    <property type="term" value="F:ribose-5-phosphate isomerase activity"/>
    <property type="evidence" value="ECO:0007669"/>
    <property type="project" value="UniProtKB-UniRule"/>
</dbReference>
<dbReference type="CDD" id="cd01398">
    <property type="entry name" value="RPI_A"/>
    <property type="match status" value="1"/>
</dbReference>
<dbReference type="EMBL" id="AHIH01000013">
    <property type="protein sequence ID" value="EHN68205.1"/>
    <property type="molecule type" value="Genomic_DNA"/>
</dbReference>
<proteinExistence type="predicted"/>
<name>A0AAV3EMM7_ALIFS</name>
<dbReference type="RefSeq" id="WP_005423253.1">
    <property type="nucleotide sequence ID" value="NZ_CM001401.1"/>
</dbReference>
<dbReference type="PANTHER" id="PTHR11934">
    <property type="entry name" value="RIBOSE-5-PHOSPHATE ISOMERASE"/>
    <property type="match status" value="1"/>
</dbReference>
<dbReference type="NCBIfam" id="TIGR00021">
    <property type="entry name" value="rpiA"/>
    <property type="match status" value="1"/>
</dbReference>
<evidence type="ECO:0000313" key="3">
    <source>
        <dbReference type="EMBL" id="EHN68205.1"/>
    </source>
</evidence>
<accession>A0AAV3EMM7</accession>
<dbReference type="Gene3D" id="3.30.70.260">
    <property type="match status" value="1"/>
</dbReference>
<comment type="caution">
    <text evidence="3">The sequence shown here is derived from an EMBL/GenBank/DDBJ whole genome shotgun (WGS) entry which is preliminary data.</text>
</comment>
<protein>
    <recommendedName>
        <fullName evidence="2">Ribose 5-phosphate isomerase A</fullName>
        <ecNumber evidence="2">5.3.1.6</ecNumber>
    </recommendedName>
</protein>
<dbReference type="InterPro" id="IPR004788">
    <property type="entry name" value="Ribose5P_isomerase_type_A"/>
</dbReference>
<dbReference type="Pfam" id="PF06026">
    <property type="entry name" value="Rib_5-P_isom_A"/>
    <property type="match status" value="1"/>
</dbReference>
<dbReference type="GO" id="GO:0009052">
    <property type="term" value="P:pentose-phosphate shunt, non-oxidative branch"/>
    <property type="evidence" value="ECO:0007669"/>
    <property type="project" value="InterPro"/>
</dbReference>
<keyword evidence="1 3" id="KW-0413">Isomerase</keyword>
<dbReference type="GO" id="GO:0006014">
    <property type="term" value="P:D-ribose metabolic process"/>
    <property type="evidence" value="ECO:0007669"/>
    <property type="project" value="TreeGrafter"/>
</dbReference>
<dbReference type="PANTHER" id="PTHR11934:SF0">
    <property type="entry name" value="RIBOSE-5-PHOSPHATE ISOMERASE"/>
    <property type="match status" value="1"/>
</dbReference>
<dbReference type="NCBIfam" id="NF001924">
    <property type="entry name" value="PRK00702.1"/>
    <property type="match status" value="1"/>
</dbReference>
<dbReference type="Proteomes" id="UP000004521">
    <property type="component" value="Chromosome II"/>
</dbReference>
<dbReference type="SUPFAM" id="SSF75445">
    <property type="entry name" value="D-ribose-5-phosphate isomerase (RpiA), lid domain"/>
    <property type="match status" value="1"/>
</dbReference>
<dbReference type="AlphaFoldDB" id="A0AAV3EMM7"/>
<dbReference type="InterPro" id="IPR037171">
    <property type="entry name" value="NagB/RpiA_transferase-like"/>
</dbReference>
<dbReference type="Gene3D" id="3.40.50.1360">
    <property type="match status" value="1"/>
</dbReference>
<evidence type="ECO:0000313" key="4">
    <source>
        <dbReference type="Proteomes" id="UP000004521"/>
    </source>
</evidence>
<dbReference type="GO" id="GO:0005829">
    <property type="term" value="C:cytosol"/>
    <property type="evidence" value="ECO:0007669"/>
    <property type="project" value="TreeGrafter"/>
</dbReference>
<reference evidence="3 4" key="1">
    <citation type="journal article" date="2012" name="J. Bacteriol.">
        <title>Draft Genome Sequence of Vibrio fischeri SR5, a Strain Isolated from the Light Organ of the Mediterranean Squid Sepiola robusta.</title>
        <authorList>
            <person name="Gyllborg M.C."/>
            <person name="Sahl J.W."/>
            <person name="Cronin D.C.III."/>
            <person name="Rasko D.A."/>
            <person name="Mandel M.J."/>
        </authorList>
    </citation>
    <scope>NUCLEOTIDE SEQUENCE [LARGE SCALE GENOMIC DNA]</scope>
    <source>
        <strain evidence="3 4">SR5</strain>
    </source>
</reference>
<evidence type="ECO:0000256" key="1">
    <source>
        <dbReference type="ARBA" id="ARBA00023235"/>
    </source>
</evidence>
<gene>
    <name evidence="3" type="ORF">VFSR5_A0787</name>
</gene>
<sequence>MTMATRFIENKSQDCLRTKAAKVALVQVLETLTPTSVIGIGTGATVEVFVKLLAESNATFSHCVSSSERSSKALEVAGLVTKPIAESSSLDFYIDGIDEGLNNGVTVKGGGAALAREKVLATQASTFITIADDSRLVEKLGIFPLPIEILPAAKSSVVHTLKTMGGVPKEREGCVTDNGNIILDVSGLDMMKPKQLELHLNSMPGVVENGIFAYRSADLMVFSNAEGSYCLFEK</sequence>